<reference evidence="2 3" key="1">
    <citation type="submission" date="2011-12" db="EMBL/GenBank/DDBJ databases">
        <title>Whole genome shotgun sequence of Gordonia effusa NBRC 100432.</title>
        <authorList>
            <person name="Yoshida I."/>
            <person name="Takarada H."/>
            <person name="Hosoyama A."/>
            <person name="Tsuchikane K."/>
            <person name="Katsumata H."/>
            <person name="Yamazaki S."/>
            <person name="Fujita N."/>
        </authorList>
    </citation>
    <scope>NUCLEOTIDE SEQUENCE [LARGE SCALE GENOMIC DNA]</scope>
    <source>
        <strain evidence="2 3">NBRC 100432</strain>
    </source>
</reference>
<sequence>MDSVRSAEPAAGRPALDDPAVGSAYLLPPSSFIRRYGRFWYDPAQLQTVATARAYASLVSQQRFNIIFVNASAMTLISLLTLIPLDSSGPLLVLRPALLISTCAVLPVAADRLARLRELGDLYIDRIAEMEDGL</sequence>
<keyword evidence="3" id="KW-1185">Reference proteome</keyword>
<keyword evidence="1" id="KW-0812">Transmembrane</keyword>
<evidence type="ECO:0000313" key="3">
    <source>
        <dbReference type="Proteomes" id="UP000035034"/>
    </source>
</evidence>
<organism evidence="2 3">
    <name type="scientific">Gordonia effusa NBRC 100432</name>
    <dbReference type="NCBI Taxonomy" id="1077974"/>
    <lineage>
        <taxon>Bacteria</taxon>
        <taxon>Bacillati</taxon>
        <taxon>Actinomycetota</taxon>
        <taxon>Actinomycetes</taxon>
        <taxon>Mycobacteriales</taxon>
        <taxon>Gordoniaceae</taxon>
        <taxon>Gordonia</taxon>
    </lineage>
</organism>
<dbReference type="eggNOG" id="ENOG5031W7T">
    <property type="taxonomic scope" value="Bacteria"/>
</dbReference>
<dbReference type="EMBL" id="BAEH01000124">
    <property type="protein sequence ID" value="GAB20707.1"/>
    <property type="molecule type" value="Genomic_DNA"/>
</dbReference>
<feature type="transmembrane region" description="Helical" evidence="1">
    <location>
        <begin position="91"/>
        <end position="110"/>
    </location>
</feature>
<evidence type="ECO:0000256" key="1">
    <source>
        <dbReference type="SAM" id="Phobius"/>
    </source>
</evidence>
<name>H0R6K6_9ACTN</name>
<dbReference type="AlphaFoldDB" id="H0R6K6"/>
<feature type="transmembrane region" description="Helical" evidence="1">
    <location>
        <begin position="64"/>
        <end position="85"/>
    </location>
</feature>
<dbReference type="Proteomes" id="UP000035034">
    <property type="component" value="Unassembled WGS sequence"/>
</dbReference>
<gene>
    <name evidence="2" type="ORF">GOEFS_124_00390</name>
</gene>
<keyword evidence="1" id="KW-1133">Transmembrane helix</keyword>
<proteinExistence type="predicted"/>
<accession>H0R6K6</accession>
<evidence type="ECO:0000313" key="2">
    <source>
        <dbReference type="EMBL" id="GAB20707.1"/>
    </source>
</evidence>
<keyword evidence="1" id="KW-0472">Membrane</keyword>
<protein>
    <submittedName>
        <fullName evidence="2">Uncharacterized protein</fullName>
    </submittedName>
</protein>
<comment type="caution">
    <text evidence="2">The sequence shown here is derived from an EMBL/GenBank/DDBJ whole genome shotgun (WGS) entry which is preliminary data.</text>
</comment>